<dbReference type="CDD" id="cd01454">
    <property type="entry name" value="vWA_norD_type"/>
    <property type="match status" value="1"/>
</dbReference>
<proteinExistence type="predicted"/>
<dbReference type="InterPro" id="IPR002035">
    <property type="entry name" value="VWF_A"/>
</dbReference>
<dbReference type="Gene3D" id="3.40.50.410">
    <property type="entry name" value="von Willebrand factor, type A domain"/>
    <property type="match status" value="1"/>
</dbReference>
<reference evidence="2" key="1">
    <citation type="submission" date="2022-01" db="EMBL/GenBank/DDBJ databases">
        <title>Colwellia maritima, isolated from seawater.</title>
        <authorList>
            <person name="Kristyanto S."/>
            <person name="Jung J."/>
            <person name="Jeon C.O."/>
        </authorList>
    </citation>
    <scope>NUCLEOTIDE SEQUENCE</scope>
    <source>
        <strain evidence="2">MSW7</strain>
    </source>
</reference>
<name>A0ABS9WWZ5_9GAMM</name>
<evidence type="ECO:0000259" key="1">
    <source>
        <dbReference type="SMART" id="SM00327"/>
    </source>
</evidence>
<dbReference type="InterPro" id="IPR036465">
    <property type="entry name" value="vWFA_dom_sf"/>
</dbReference>
<accession>A0ABS9WWZ5</accession>
<gene>
    <name evidence="2" type="ORF">L3081_02675</name>
</gene>
<organism evidence="2 3">
    <name type="scientific">Colwellia maritima</name>
    <dbReference type="NCBI Taxonomy" id="2912588"/>
    <lineage>
        <taxon>Bacteria</taxon>
        <taxon>Pseudomonadati</taxon>
        <taxon>Pseudomonadota</taxon>
        <taxon>Gammaproteobacteria</taxon>
        <taxon>Alteromonadales</taxon>
        <taxon>Colwelliaceae</taxon>
        <taxon>Colwellia</taxon>
    </lineage>
</organism>
<comment type="caution">
    <text evidence="2">The sequence shown here is derived from an EMBL/GenBank/DDBJ whole genome shotgun (WGS) entry which is preliminary data.</text>
</comment>
<dbReference type="PANTHER" id="PTHR41248">
    <property type="entry name" value="NORD PROTEIN"/>
    <property type="match status" value="1"/>
</dbReference>
<dbReference type="Proteomes" id="UP001139646">
    <property type="component" value="Unassembled WGS sequence"/>
</dbReference>
<dbReference type="InterPro" id="IPR051928">
    <property type="entry name" value="NorD/CobT"/>
</dbReference>
<dbReference type="EMBL" id="JAKKSL010000001">
    <property type="protein sequence ID" value="MCI2282502.1"/>
    <property type="molecule type" value="Genomic_DNA"/>
</dbReference>
<protein>
    <submittedName>
        <fullName evidence="2">Nitric oxide reductase activation protein NorD</fullName>
    </submittedName>
</protein>
<keyword evidence="3" id="KW-1185">Reference proteome</keyword>
<sequence length="623" mass="71608">MDLIAMFYLNTKTTIEVKMEEVVGKLWDKWLTRQVSTDFPDSVIKLDDIQSQLQIFHRSLGGDSSKTFEPCEPRRIKTKRSTMQKIAGSHQRFYLAWQNESTLRLPPHIALFPEPSLNEFLYFWSVALAAFMPKMTHWLCDNQQSTAQILAKYPGLKKQYYQLVNAYLLTRPNCDTLDPVNSTNEQNIQLALKGEKYISSLTTTVSQPYPNMLWIYPALVEDINKPASYDPNDENRKKTASKKEIKELKQRKKAQYVDEEKATDGLLMFQAEALSTWTEQIDLDRSQSENQEDDVDQIAKDMDVINLSRQRKAGAAGIRFNLDLPAEENDDLCLGKGIPLPEWHYKKNQLIANVCNLQVMIADEIAPVELSANQQTLARQVQQLLSMLAISNRPKKGQLTGNEIDLDAWIDHYTKPVKDSNQQSFYIDNQHKYRDVSCLLLADLSLSTECYVNNEKKVIDCIQEALLIFSEALHSLADPFAIYGFSSIRNNHVRFHIIKNFTMPYDQYVRGRIARIEPGFYTRMGAAIRQASQILSEQSSKDKILLLLSDGKPNDLDQYEGRYGIEDTRQAILEAKKLGLTPFCVTIDKKGNDYLPYLFGHMVLPLFKMRVSLPKYYLKFMPT</sequence>
<dbReference type="SMART" id="SM00327">
    <property type="entry name" value="VWA"/>
    <property type="match status" value="1"/>
</dbReference>
<dbReference type="RefSeq" id="WP_242283266.1">
    <property type="nucleotide sequence ID" value="NZ_JAKKSL010000001.1"/>
</dbReference>
<dbReference type="SUPFAM" id="SSF53300">
    <property type="entry name" value="vWA-like"/>
    <property type="match status" value="1"/>
</dbReference>
<dbReference type="PANTHER" id="PTHR41248:SF1">
    <property type="entry name" value="NORD PROTEIN"/>
    <property type="match status" value="1"/>
</dbReference>
<feature type="domain" description="VWFA" evidence="1">
    <location>
        <begin position="435"/>
        <end position="615"/>
    </location>
</feature>
<evidence type="ECO:0000313" key="2">
    <source>
        <dbReference type="EMBL" id="MCI2282502.1"/>
    </source>
</evidence>
<evidence type="ECO:0000313" key="3">
    <source>
        <dbReference type="Proteomes" id="UP001139646"/>
    </source>
</evidence>